<name>A0AAD3MFF9_LATJO</name>
<sequence length="72" mass="7998">MRPRTLFASLRRSFHFHTSGFYPLKPSDHGCCNKPGTSPQPVIFQTPAGCGEPETPVRKQGRVTVKLTTVRS</sequence>
<dbReference type="EMBL" id="BRZM01003820">
    <property type="protein sequence ID" value="GLD52566.1"/>
    <property type="molecule type" value="Genomic_DNA"/>
</dbReference>
<gene>
    <name evidence="1" type="ORF">AKAME5_002824300</name>
</gene>
<organism evidence="1 2">
    <name type="scientific">Lates japonicus</name>
    <name type="common">Japanese lates</name>
    <dbReference type="NCBI Taxonomy" id="270547"/>
    <lineage>
        <taxon>Eukaryota</taxon>
        <taxon>Metazoa</taxon>
        <taxon>Chordata</taxon>
        <taxon>Craniata</taxon>
        <taxon>Vertebrata</taxon>
        <taxon>Euteleostomi</taxon>
        <taxon>Actinopterygii</taxon>
        <taxon>Neopterygii</taxon>
        <taxon>Teleostei</taxon>
        <taxon>Neoteleostei</taxon>
        <taxon>Acanthomorphata</taxon>
        <taxon>Carangaria</taxon>
        <taxon>Carangaria incertae sedis</taxon>
        <taxon>Centropomidae</taxon>
        <taxon>Lates</taxon>
    </lineage>
</organism>
<evidence type="ECO:0000313" key="2">
    <source>
        <dbReference type="Proteomes" id="UP001279410"/>
    </source>
</evidence>
<comment type="caution">
    <text evidence="1">The sequence shown here is derived from an EMBL/GenBank/DDBJ whole genome shotgun (WGS) entry which is preliminary data.</text>
</comment>
<evidence type="ECO:0000313" key="1">
    <source>
        <dbReference type="EMBL" id="GLD52566.1"/>
    </source>
</evidence>
<keyword evidence="2" id="KW-1185">Reference proteome</keyword>
<dbReference type="AlphaFoldDB" id="A0AAD3MFF9"/>
<dbReference type="Proteomes" id="UP001279410">
    <property type="component" value="Unassembled WGS sequence"/>
</dbReference>
<protein>
    <submittedName>
        <fullName evidence="1">Protein phosphatase 1, regulatory (Inhibitor) subunit 14Bb</fullName>
    </submittedName>
</protein>
<accession>A0AAD3MFF9</accession>
<proteinExistence type="predicted"/>
<reference evidence="1" key="1">
    <citation type="submission" date="2022-08" db="EMBL/GenBank/DDBJ databases">
        <title>Genome sequencing of akame (Lates japonicus).</title>
        <authorList>
            <person name="Hashiguchi Y."/>
            <person name="Takahashi H."/>
        </authorList>
    </citation>
    <scope>NUCLEOTIDE SEQUENCE</scope>
    <source>
        <strain evidence="1">Kochi</strain>
    </source>
</reference>